<dbReference type="AlphaFoldDB" id="A0A0V0J125"/>
<evidence type="ECO:0000313" key="2">
    <source>
        <dbReference type="EMBL" id="JAP38485.1"/>
    </source>
</evidence>
<feature type="transmembrane region" description="Helical" evidence="1">
    <location>
        <begin position="91"/>
        <end position="113"/>
    </location>
</feature>
<accession>A0A0V0J125</accession>
<reference evidence="2" key="1">
    <citation type="journal article" date="2016" name="Sci. Rep.">
        <title>The chemosensory receptors of codling moth Cydia pomonella-expression in larvae and adults.</title>
        <authorList>
            <person name="Walker W.B.III."/>
            <person name="Gonzalez F."/>
            <person name="Garczynski S.F."/>
            <person name="Witzgall P."/>
        </authorList>
    </citation>
    <scope>NUCLEOTIDE SEQUENCE</scope>
</reference>
<feature type="transmembrane region" description="Helical" evidence="1">
    <location>
        <begin position="182"/>
        <end position="206"/>
    </location>
</feature>
<name>A0A0V0J125_CYDPO</name>
<organism evidence="2">
    <name type="scientific">Cydia pomonella</name>
    <name type="common">Codling moth</name>
    <dbReference type="NCBI Taxonomy" id="82600"/>
    <lineage>
        <taxon>Eukaryota</taxon>
        <taxon>Metazoa</taxon>
        <taxon>Ecdysozoa</taxon>
        <taxon>Arthropoda</taxon>
        <taxon>Hexapoda</taxon>
        <taxon>Insecta</taxon>
        <taxon>Pterygota</taxon>
        <taxon>Neoptera</taxon>
        <taxon>Endopterygota</taxon>
        <taxon>Lepidoptera</taxon>
        <taxon>Glossata</taxon>
        <taxon>Ditrysia</taxon>
        <taxon>Tortricoidea</taxon>
        <taxon>Tortricidae</taxon>
        <taxon>Olethreutinae</taxon>
        <taxon>Grapholitini</taxon>
        <taxon>Cydia</taxon>
    </lineage>
</organism>
<keyword evidence="2" id="KW-0675">Receptor</keyword>
<gene>
    <name evidence="2" type="primary">GR</name>
</gene>
<feature type="transmembrane region" description="Helical" evidence="1">
    <location>
        <begin position="57"/>
        <end position="79"/>
    </location>
</feature>
<keyword evidence="1" id="KW-0472">Membrane</keyword>
<dbReference type="EMBL" id="GDKB01000011">
    <property type="protein sequence ID" value="JAP38485.1"/>
    <property type="molecule type" value="Transcribed_RNA"/>
</dbReference>
<feature type="non-terminal residue" evidence="2">
    <location>
        <position position="244"/>
    </location>
</feature>
<keyword evidence="1" id="KW-0812">Transmembrane</keyword>
<proteinExistence type="predicted"/>
<evidence type="ECO:0000256" key="1">
    <source>
        <dbReference type="SAM" id="Phobius"/>
    </source>
</evidence>
<feature type="transmembrane region" description="Helical" evidence="1">
    <location>
        <begin position="148"/>
        <end position="170"/>
    </location>
</feature>
<sequence length="244" mass="28432">MNKNYKNNNGHVGCLLENYIEKEILDANWPLFFCQSVLLMPPFCVTNGYVTPVDKKYYIKILLGVCLHIAARVYYYICLYESFLQISMNPFVIFMATANSATYCIAIIVIYFVNVIQSHNNLQVMLKLRQALFTINLEKQEILKDHKIWNFIYIIGLVSIEVVVSICYCRMEQRMSFIFSKITFLVCDINLVCLYRTVSFGASLLASWNRKMMIYTNQIVTKKEIESMFNAYMHIIDALGLCKK</sequence>
<protein>
    <submittedName>
        <fullName evidence="2">Putative gustatory receptor GR58</fullName>
    </submittedName>
</protein>
<keyword evidence="1" id="KW-1133">Transmembrane helix</keyword>